<dbReference type="AlphaFoldDB" id="A0A9Q0J713"/>
<sequence>MLAVGGLRSRSRLITLVRFCPSMILKGSKVSWWENHGLVGLNADNGVHIFHMSQELLGSPVMELNRLSSLVGMWMMKTTVNGSFTLAGLTKKSVLHMLLL</sequence>
<comment type="caution">
    <text evidence="1">The sequence shown here is derived from an EMBL/GenBank/DDBJ whole genome shotgun (WGS) entry which is preliminary data.</text>
</comment>
<dbReference type="Proteomes" id="UP001141552">
    <property type="component" value="Unassembled WGS sequence"/>
</dbReference>
<name>A0A9Q0J713_9ROSI</name>
<organism evidence="1 2">
    <name type="scientific">Turnera subulata</name>
    <dbReference type="NCBI Taxonomy" id="218843"/>
    <lineage>
        <taxon>Eukaryota</taxon>
        <taxon>Viridiplantae</taxon>
        <taxon>Streptophyta</taxon>
        <taxon>Embryophyta</taxon>
        <taxon>Tracheophyta</taxon>
        <taxon>Spermatophyta</taxon>
        <taxon>Magnoliopsida</taxon>
        <taxon>eudicotyledons</taxon>
        <taxon>Gunneridae</taxon>
        <taxon>Pentapetalae</taxon>
        <taxon>rosids</taxon>
        <taxon>fabids</taxon>
        <taxon>Malpighiales</taxon>
        <taxon>Passifloraceae</taxon>
        <taxon>Turnera</taxon>
    </lineage>
</organism>
<proteinExistence type="predicted"/>
<reference evidence="1" key="2">
    <citation type="journal article" date="2023" name="Plants (Basel)">
        <title>Annotation of the Turnera subulata (Passifloraceae) Draft Genome Reveals the S-Locus Evolved after the Divergence of Turneroideae from Passifloroideae in a Stepwise Manner.</title>
        <authorList>
            <person name="Henning P.M."/>
            <person name="Roalson E.H."/>
            <person name="Mir W."/>
            <person name="McCubbin A.G."/>
            <person name="Shore J.S."/>
        </authorList>
    </citation>
    <scope>NUCLEOTIDE SEQUENCE</scope>
    <source>
        <strain evidence="1">F60SS</strain>
    </source>
</reference>
<evidence type="ECO:0000313" key="1">
    <source>
        <dbReference type="EMBL" id="KAJ4830447.1"/>
    </source>
</evidence>
<evidence type="ECO:0000313" key="2">
    <source>
        <dbReference type="Proteomes" id="UP001141552"/>
    </source>
</evidence>
<reference evidence="1" key="1">
    <citation type="submission" date="2022-02" db="EMBL/GenBank/DDBJ databases">
        <authorList>
            <person name="Henning P.M."/>
            <person name="McCubbin A.G."/>
            <person name="Shore J.S."/>
        </authorList>
    </citation>
    <scope>NUCLEOTIDE SEQUENCE</scope>
    <source>
        <strain evidence="1">F60SS</strain>
        <tissue evidence="1">Leaves</tissue>
    </source>
</reference>
<dbReference type="EMBL" id="JAKUCV010005637">
    <property type="protein sequence ID" value="KAJ4830447.1"/>
    <property type="molecule type" value="Genomic_DNA"/>
</dbReference>
<protein>
    <submittedName>
        <fullName evidence="1">Uncharacterized protein</fullName>
    </submittedName>
</protein>
<gene>
    <name evidence="1" type="ORF">Tsubulata_043229</name>
</gene>
<keyword evidence="2" id="KW-1185">Reference proteome</keyword>
<accession>A0A9Q0J713</accession>